<proteinExistence type="predicted"/>
<reference evidence="1 2" key="2">
    <citation type="journal article" date="2015" name="Antonie Van Leeuwenhoek">
        <title>Ecophysiological diversity of a novel member of the genus Alteromonas, and description of Alteromonas mediterranea sp. nov.</title>
        <authorList>
            <person name="Ivanova E.P."/>
            <person name="Lopez-Perez M."/>
            <person name="Zabalos M."/>
            <person name="Nguyen S.H."/>
            <person name="Webb H.K."/>
            <person name="Ryan J."/>
            <person name="Lagutin K."/>
            <person name="Vyssotski M."/>
            <person name="Crawford R.J."/>
            <person name="Rodriguez-Valera F."/>
        </authorList>
    </citation>
    <scope>NUCLEOTIDE SEQUENCE [LARGE SCALE GENOMIC DNA]</scope>
    <source>
        <strain evidence="2">DSM 17117 / CIP 110805 / LMG 28347 / Deep ecotype</strain>
    </source>
</reference>
<evidence type="ECO:0000313" key="2">
    <source>
        <dbReference type="Proteomes" id="UP000001870"/>
    </source>
</evidence>
<accession>F2GC94</accession>
<name>F2GC94_ALTMD</name>
<dbReference type="RefSeq" id="WP_012519342.1">
    <property type="nucleotide sequence ID" value="NC_011138.3"/>
</dbReference>
<dbReference type="EMBL" id="CP001103">
    <property type="protein sequence ID" value="AEA99050.1"/>
    <property type="molecule type" value="Genomic_DNA"/>
</dbReference>
<dbReference type="Proteomes" id="UP000001870">
    <property type="component" value="Chromosome"/>
</dbReference>
<evidence type="ECO:0000313" key="1">
    <source>
        <dbReference type="EMBL" id="AEA99050.1"/>
    </source>
</evidence>
<dbReference type="HOGENOM" id="CLU_1840910_0_0_6"/>
<protein>
    <recommendedName>
        <fullName evidence="3">N-acetyltransferase domain-containing protein</fullName>
    </recommendedName>
</protein>
<sequence length="139" mass="16034">MVTFEVINKDNVNQIDVKSMVQAFSPKAKSGTNPDYVQASIESGEAIMLLILEDYEYVGFFVLHESIDEHDTKGILVWLAYAPKPLSDKTIDETMDYIREIASNTGAEKIVFRTKRKGWQRRAERYGFKESERTYEIEV</sequence>
<gene>
    <name evidence="1" type="ordered locus">MADE_1014580</name>
</gene>
<dbReference type="KEGG" id="amc:MADE_1014580"/>
<dbReference type="AlphaFoldDB" id="F2GC94"/>
<keyword evidence="2" id="KW-1185">Reference proteome</keyword>
<organism evidence="1 2">
    <name type="scientific">Alteromonas mediterranea (strain DSM 17117 / CIP 110805 / LMG 28347 / Deep ecotype)</name>
    <dbReference type="NCBI Taxonomy" id="1774373"/>
    <lineage>
        <taxon>Bacteria</taxon>
        <taxon>Pseudomonadati</taxon>
        <taxon>Pseudomonadota</taxon>
        <taxon>Gammaproteobacteria</taxon>
        <taxon>Alteromonadales</taxon>
        <taxon>Alteromonadaceae</taxon>
        <taxon>Alteromonas/Salinimonas group</taxon>
        <taxon>Alteromonas</taxon>
    </lineage>
</organism>
<evidence type="ECO:0008006" key="3">
    <source>
        <dbReference type="Google" id="ProtNLM"/>
    </source>
</evidence>
<reference evidence="1 2" key="1">
    <citation type="journal article" date="2008" name="ISME J.">
        <title>Comparative genomics of two ecotypes of the marine planktonic copiotroph Alteromonas macleodii suggests alternative lifestyles associated with different kinds of particulate organic matter.</title>
        <authorList>
            <person name="Ivars-Martinez E."/>
            <person name="Martin-Cuadrado A.B."/>
            <person name="D'Auria G."/>
            <person name="Mira A."/>
            <person name="Ferriera S."/>
            <person name="Johnson J."/>
            <person name="Friedman R."/>
            <person name="Rodriguez-Valera F."/>
        </authorList>
    </citation>
    <scope>NUCLEOTIDE SEQUENCE [LARGE SCALE GENOMIC DNA]</scope>
    <source>
        <strain evidence="2">DSM 17117 / CIP 110805 / LMG 28347 / Deep ecotype</strain>
    </source>
</reference>